<name>A0A9D7QK44_9RHOO</name>
<reference evidence="1" key="1">
    <citation type="submission" date="2020-10" db="EMBL/GenBank/DDBJ databases">
        <title>Connecting structure to function with the recovery of over 1000 high-quality activated sludge metagenome-assembled genomes encoding full-length rRNA genes using long-read sequencing.</title>
        <authorList>
            <person name="Singleton C.M."/>
            <person name="Petriglieri F."/>
            <person name="Kristensen J.M."/>
            <person name="Kirkegaard R.H."/>
            <person name="Michaelsen T.Y."/>
            <person name="Andersen M.H."/>
            <person name="Karst S.M."/>
            <person name="Dueholm M.S."/>
            <person name="Nielsen P.H."/>
            <person name="Albertsen M."/>
        </authorList>
    </citation>
    <scope>NUCLEOTIDE SEQUENCE</scope>
    <source>
        <strain evidence="1">OdNE_18-Q3-R46-58_BAT3C.305</strain>
    </source>
</reference>
<gene>
    <name evidence="1" type="ORF">IPN75_17245</name>
</gene>
<dbReference type="Proteomes" id="UP000808146">
    <property type="component" value="Unassembled WGS sequence"/>
</dbReference>
<dbReference type="AlphaFoldDB" id="A0A9D7QK44"/>
<comment type="caution">
    <text evidence="1">The sequence shown here is derived from an EMBL/GenBank/DDBJ whole genome shotgun (WGS) entry which is preliminary data.</text>
</comment>
<organism evidence="1 2">
    <name type="scientific">Candidatus Dechloromonas phosphorivorans</name>
    <dbReference type="NCBI Taxonomy" id="2899244"/>
    <lineage>
        <taxon>Bacteria</taxon>
        <taxon>Pseudomonadati</taxon>
        <taxon>Pseudomonadota</taxon>
        <taxon>Betaproteobacteria</taxon>
        <taxon>Rhodocyclales</taxon>
        <taxon>Azonexaceae</taxon>
        <taxon>Dechloromonas</taxon>
    </lineage>
</organism>
<protein>
    <submittedName>
        <fullName evidence="1">Uncharacterized protein</fullName>
    </submittedName>
</protein>
<dbReference type="EMBL" id="JADKBR010000021">
    <property type="protein sequence ID" value="MBK8891994.1"/>
    <property type="molecule type" value="Genomic_DNA"/>
</dbReference>
<evidence type="ECO:0000313" key="1">
    <source>
        <dbReference type="EMBL" id="MBK8891994.1"/>
    </source>
</evidence>
<accession>A0A9D7QK44</accession>
<proteinExistence type="predicted"/>
<evidence type="ECO:0000313" key="2">
    <source>
        <dbReference type="Proteomes" id="UP000808146"/>
    </source>
</evidence>
<sequence length="68" mass="7583">MHRFDQDCIKGGYQINAVDCITQYDGVAICERISEAFLIPVLEALPQTVPFVIHGFHTDKGLLQPPLV</sequence>